<keyword evidence="3" id="KW-1185">Reference proteome</keyword>
<name>A0A2H3J5N9_WOLCO</name>
<evidence type="ECO:0000313" key="3">
    <source>
        <dbReference type="Proteomes" id="UP000218811"/>
    </source>
</evidence>
<gene>
    <name evidence="2" type="ORF">WOLCODRAFT_83871</name>
</gene>
<dbReference type="AlphaFoldDB" id="A0A2H3J5N9"/>
<evidence type="ECO:0000313" key="2">
    <source>
        <dbReference type="EMBL" id="PCH37271.1"/>
    </source>
</evidence>
<proteinExistence type="predicted"/>
<protein>
    <recommendedName>
        <fullName evidence="4">Retrotransposon gag domain-containing protein</fullName>
    </recommendedName>
</protein>
<feature type="compositionally biased region" description="Polar residues" evidence="1">
    <location>
        <begin position="236"/>
        <end position="250"/>
    </location>
</feature>
<sequence length="263" mass="29412">MSATPAPAPAAAPASVRKEKVPPPPEFSGVDGKVQAKEWIEKLGLYFAKVKPADDEERITTALYRLSGEAYQFMGPLLEKAGNGEPLGTWADFKKQILNQYAKKTDKEIAEREIKAFYGSNGKKKVEANFFTYCSKFRTLGRLSEIDGTTLLREFKEVLPEKGIMPQFLVTVTPAAIPADWDKYVDLCLELYKIAYPDKLDGSIFKEEKKEEKKEKKDQPKETAPKKVHSTGKGKATSTSANKKPAENTDQVCSYCKQKGHFF</sequence>
<accession>A0A2H3J5N9</accession>
<dbReference type="STRING" id="742152.A0A2H3J5N9"/>
<feature type="compositionally biased region" description="Basic and acidic residues" evidence="1">
    <location>
        <begin position="207"/>
        <end position="225"/>
    </location>
</feature>
<organism evidence="2 3">
    <name type="scientific">Wolfiporia cocos (strain MD-104)</name>
    <name type="common">Brown rot fungus</name>
    <dbReference type="NCBI Taxonomy" id="742152"/>
    <lineage>
        <taxon>Eukaryota</taxon>
        <taxon>Fungi</taxon>
        <taxon>Dikarya</taxon>
        <taxon>Basidiomycota</taxon>
        <taxon>Agaricomycotina</taxon>
        <taxon>Agaricomycetes</taxon>
        <taxon>Polyporales</taxon>
        <taxon>Phaeolaceae</taxon>
        <taxon>Wolfiporia</taxon>
    </lineage>
</organism>
<feature type="region of interest" description="Disordered" evidence="1">
    <location>
        <begin position="207"/>
        <end position="250"/>
    </location>
</feature>
<evidence type="ECO:0000256" key="1">
    <source>
        <dbReference type="SAM" id="MobiDB-lite"/>
    </source>
</evidence>
<evidence type="ECO:0008006" key="4">
    <source>
        <dbReference type="Google" id="ProtNLM"/>
    </source>
</evidence>
<feature type="compositionally biased region" description="Pro residues" evidence="1">
    <location>
        <begin position="1"/>
        <end position="10"/>
    </location>
</feature>
<dbReference type="Proteomes" id="UP000218811">
    <property type="component" value="Unassembled WGS sequence"/>
</dbReference>
<feature type="region of interest" description="Disordered" evidence="1">
    <location>
        <begin position="1"/>
        <end position="31"/>
    </location>
</feature>
<reference evidence="2 3" key="1">
    <citation type="journal article" date="2012" name="Science">
        <title>The Paleozoic origin of enzymatic lignin decomposition reconstructed from 31 fungal genomes.</title>
        <authorList>
            <person name="Floudas D."/>
            <person name="Binder M."/>
            <person name="Riley R."/>
            <person name="Barry K."/>
            <person name="Blanchette R.A."/>
            <person name="Henrissat B."/>
            <person name="Martinez A.T."/>
            <person name="Otillar R."/>
            <person name="Spatafora J.W."/>
            <person name="Yadav J.S."/>
            <person name="Aerts A."/>
            <person name="Benoit I."/>
            <person name="Boyd A."/>
            <person name="Carlson A."/>
            <person name="Copeland A."/>
            <person name="Coutinho P.M."/>
            <person name="de Vries R.P."/>
            <person name="Ferreira P."/>
            <person name="Findley K."/>
            <person name="Foster B."/>
            <person name="Gaskell J."/>
            <person name="Glotzer D."/>
            <person name="Gorecki P."/>
            <person name="Heitman J."/>
            <person name="Hesse C."/>
            <person name="Hori C."/>
            <person name="Igarashi K."/>
            <person name="Jurgens J.A."/>
            <person name="Kallen N."/>
            <person name="Kersten P."/>
            <person name="Kohler A."/>
            <person name="Kuees U."/>
            <person name="Kumar T.K.A."/>
            <person name="Kuo A."/>
            <person name="LaButti K."/>
            <person name="Larrondo L.F."/>
            <person name="Lindquist E."/>
            <person name="Ling A."/>
            <person name="Lombard V."/>
            <person name="Lucas S."/>
            <person name="Lundell T."/>
            <person name="Martin R."/>
            <person name="McLaughlin D.J."/>
            <person name="Morgenstern I."/>
            <person name="Morin E."/>
            <person name="Murat C."/>
            <person name="Nagy L.G."/>
            <person name="Nolan M."/>
            <person name="Ohm R.A."/>
            <person name="Patyshakuliyeva A."/>
            <person name="Rokas A."/>
            <person name="Ruiz-Duenas F.J."/>
            <person name="Sabat G."/>
            <person name="Salamov A."/>
            <person name="Samejima M."/>
            <person name="Schmutz J."/>
            <person name="Slot J.C."/>
            <person name="St John F."/>
            <person name="Stenlid J."/>
            <person name="Sun H."/>
            <person name="Sun S."/>
            <person name="Syed K."/>
            <person name="Tsang A."/>
            <person name="Wiebenga A."/>
            <person name="Young D."/>
            <person name="Pisabarro A."/>
            <person name="Eastwood D.C."/>
            <person name="Martin F."/>
            <person name="Cullen D."/>
            <person name="Grigoriev I.V."/>
            <person name="Hibbett D.S."/>
        </authorList>
    </citation>
    <scope>NUCLEOTIDE SEQUENCE [LARGE SCALE GENOMIC DNA]</scope>
    <source>
        <strain evidence="2 3">MD-104</strain>
    </source>
</reference>
<dbReference type="EMBL" id="KB467920">
    <property type="protein sequence ID" value="PCH37271.1"/>
    <property type="molecule type" value="Genomic_DNA"/>
</dbReference>